<dbReference type="AlphaFoldDB" id="A0ABD2MPZ1"/>
<keyword evidence="5" id="KW-0862">Zinc</keyword>
<dbReference type="GO" id="GO:0008270">
    <property type="term" value="F:zinc ion binding"/>
    <property type="evidence" value="ECO:0007669"/>
    <property type="project" value="UniProtKB-KW"/>
</dbReference>
<feature type="domain" description="C2H2-type" evidence="11">
    <location>
        <begin position="682"/>
        <end position="704"/>
    </location>
</feature>
<feature type="domain" description="C2H2-type" evidence="11">
    <location>
        <begin position="840"/>
        <end position="867"/>
    </location>
</feature>
<feature type="domain" description="C2H2-type" evidence="11">
    <location>
        <begin position="587"/>
        <end position="615"/>
    </location>
</feature>
<evidence type="ECO:0000313" key="13">
    <source>
        <dbReference type="Proteomes" id="UP001516400"/>
    </source>
</evidence>
<dbReference type="InterPro" id="IPR013087">
    <property type="entry name" value="Znf_C2H2_type"/>
</dbReference>
<evidence type="ECO:0000313" key="12">
    <source>
        <dbReference type="EMBL" id="KAL3268409.1"/>
    </source>
</evidence>
<comment type="subcellular location">
    <subcellularLocation>
        <location evidence="1">Nucleus</location>
    </subcellularLocation>
</comment>
<protein>
    <recommendedName>
        <fullName evidence="11">C2H2-type domain-containing protein</fullName>
    </recommendedName>
</protein>
<evidence type="ECO:0000256" key="10">
    <source>
        <dbReference type="SAM" id="MobiDB-lite"/>
    </source>
</evidence>
<keyword evidence="4 9" id="KW-0863">Zinc-finger</keyword>
<feature type="domain" description="C2H2-type" evidence="11">
    <location>
        <begin position="763"/>
        <end position="790"/>
    </location>
</feature>
<feature type="domain" description="C2H2-type" evidence="11">
    <location>
        <begin position="956"/>
        <end position="989"/>
    </location>
</feature>
<feature type="domain" description="C2H2-type" evidence="11">
    <location>
        <begin position="430"/>
        <end position="457"/>
    </location>
</feature>
<dbReference type="SMART" id="SM00355">
    <property type="entry name" value="ZnF_C2H2"/>
    <property type="match status" value="19"/>
</dbReference>
<keyword evidence="2" id="KW-0479">Metal-binding</keyword>
<evidence type="ECO:0000256" key="5">
    <source>
        <dbReference type="ARBA" id="ARBA00022833"/>
    </source>
</evidence>
<dbReference type="Pfam" id="PF13894">
    <property type="entry name" value="zf-C2H2_4"/>
    <property type="match status" value="1"/>
</dbReference>
<feature type="domain" description="C2H2-type" evidence="11">
    <location>
        <begin position="922"/>
        <end position="944"/>
    </location>
</feature>
<dbReference type="Gene3D" id="3.30.160.60">
    <property type="entry name" value="Classic Zinc Finger"/>
    <property type="match status" value="7"/>
</dbReference>
<dbReference type="Proteomes" id="UP001516400">
    <property type="component" value="Unassembled WGS sequence"/>
</dbReference>
<gene>
    <name evidence="12" type="ORF">HHI36_007524</name>
</gene>
<evidence type="ECO:0000256" key="1">
    <source>
        <dbReference type="ARBA" id="ARBA00004123"/>
    </source>
</evidence>
<dbReference type="InterPro" id="IPR050636">
    <property type="entry name" value="C2H2-ZF_domain-containing"/>
</dbReference>
<dbReference type="PROSITE" id="PS00028">
    <property type="entry name" value="ZINC_FINGER_C2H2_1"/>
    <property type="match status" value="15"/>
</dbReference>
<keyword evidence="7" id="KW-0804">Transcription</keyword>
<feature type="domain" description="C2H2-type" evidence="11">
    <location>
        <begin position="720"/>
        <end position="747"/>
    </location>
</feature>
<comment type="caution">
    <text evidence="12">The sequence shown here is derived from an EMBL/GenBank/DDBJ whole genome shotgun (WGS) entry which is preliminary data.</text>
</comment>
<dbReference type="EMBL" id="JABFTP020000021">
    <property type="protein sequence ID" value="KAL3268409.1"/>
    <property type="molecule type" value="Genomic_DNA"/>
</dbReference>
<evidence type="ECO:0000256" key="4">
    <source>
        <dbReference type="ARBA" id="ARBA00022771"/>
    </source>
</evidence>
<dbReference type="Gene3D" id="3.40.1800.20">
    <property type="match status" value="1"/>
</dbReference>
<keyword evidence="8" id="KW-0539">Nucleus</keyword>
<keyword evidence="3" id="KW-0677">Repeat</keyword>
<dbReference type="Pfam" id="PF00096">
    <property type="entry name" value="zf-C2H2"/>
    <property type="match status" value="4"/>
</dbReference>
<dbReference type="PANTHER" id="PTHR47772:SF13">
    <property type="entry name" value="GASTRULA ZINC FINGER PROTEIN XLCGF49.1-LIKE-RELATED"/>
    <property type="match status" value="1"/>
</dbReference>
<reference evidence="12 13" key="1">
    <citation type="journal article" date="2021" name="BMC Biol.">
        <title>Horizontally acquired antibacterial genes associated with adaptive radiation of ladybird beetles.</title>
        <authorList>
            <person name="Li H.S."/>
            <person name="Tang X.F."/>
            <person name="Huang Y.H."/>
            <person name="Xu Z.Y."/>
            <person name="Chen M.L."/>
            <person name="Du X.Y."/>
            <person name="Qiu B.Y."/>
            <person name="Chen P.T."/>
            <person name="Zhang W."/>
            <person name="Slipinski A."/>
            <person name="Escalona H.E."/>
            <person name="Waterhouse R.M."/>
            <person name="Zwick A."/>
            <person name="Pang H."/>
        </authorList>
    </citation>
    <scope>NUCLEOTIDE SEQUENCE [LARGE SCALE GENOMIC DNA]</scope>
    <source>
        <strain evidence="12">SYSU2018</strain>
    </source>
</reference>
<name>A0ABD2MPZ1_9CUCU</name>
<organism evidence="12 13">
    <name type="scientific">Cryptolaemus montrouzieri</name>
    <dbReference type="NCBI Taxonomy" id="559131"/>
    <lineage>
        <taxon>Eukaryota</taxon>
        <taxon>Metazoa</taxon>
        <taxon>Ecdysozoa</taxon>
        <taxon>Arthropoda</taxon>
        <taxon>Hexapoda</taxon>
        <taxon>Insecta</taxon>
        <taxon>Pterygota</taxon>
        <taxon>Neoptera</taxon>
        <taxon>Endopterygota</taxon>
        <taxon>Coleoptera</taxon>
        <taxon>Polyphaga</taxon>
        <taxon>Cucujiformia</taxon>
        <taxon>Coccinelloidea</taxon>
        <taxon>Coccinellidae</taxon>
        <taxon>Scymninae</taxon>
        <taxon>Scymnini</taxon>
        <taxon>Cryptolaemus</taxon>
    </lineage>
</organism>
<feature type="domain" description="C2H2-type" evidence="11">
    <location>
        <begin position="497"/>
        <end position="524"/>
    </location>
</feature>
<evidence type="ECO:0000256" key="7">
    <source>
        <dbReference type="ARBA" id="ARBA00023163"/>
    </source>
</evidence>
<evidence type="ECO:0000256" key="3">
    <source>
        <dbReference type="ARBA" id="ARBA00022737"/>
    </source>
</evidence>
<evidence type="ECO:0000256" key="6">
    <source>
        <dbReference type="ARBA" id="ARBA00023015"/>
    </source>
</evidence>
<sequence length="1047" mass="121262">MHLPHLWISFQIKKNDRISTMICDTCTNRIDDWDVFKNSCFKNQSTLDGWANRMQDIHNMSIQVKEEVLDHEEPMEDDEIEIVNANINRVKSEPLDYDAAEYFMNGSSLDGHSKSSTFKCRGCDLEFVDWTECSAHEKEEHSLEPTEPPQNGDIRKSMDPNHHEKIEFAAGLRLIESDSTPITMESLSRIELSYIEKCKAMVSMYRTLICACHNVSHPNLKGLLSHLRALRIWFPVFTCYHCMITFTDRSTSGKHLHKCPKKDLDTLVQLSNLRKRSALKTRLYQNYKCVKCRFMFSFHDDFCKHIDEEHCEGNTPFYCTCLKMFDSVEDYKDHIYVSCMVEYYCDICFISVRTLKEFIHHAEQNHDNSEGFVLLQDDNYKRRSFTKVEPREDKEILGKRRSTTYGRAPVKRELMDYDLDDEPQYNTSGTKCPQCDKVYSSHANMMRHYRTHVETQVQPEVIVNGSNPEESLYRCPDCQVMYNAEDWELHKESHEQKKCLECNKVFLFQTELEQHRSVHLNLKVYRDAKTHSYKSTMLSPNSDSPVCDICGVVCENFEDLESHKLSHEDLGEEDDEGDQIDPSLAKYSCIPCNKHYTGYSGLWEHNKRKHSDKQTTSHTYPRQCDECEKVITSGSAFASHKAMHRRVRDETSRIASRPGSPIGMPPRPKSRKSAAQDDEDYFTCKRCFKVFSSKYNLKTHMKLHGINMMPNRSARTSKKFSCDVCNMSFSNANDLKSHRDEEHDEMPDLVSVIDEFNNEPYVFTCDICVQTFSTKNALKQHKEQHAVEAGPSKMNKPVAYCKHCKIPFDTMDSLDAHMITEHDEVPKQSKASKQTSGKGFACKICRKTFLSQPAMYAHQGWHKRAKTEAFLRASAMNKSSTPAKQIKTDLSCPTCHARLPNDTALQIHVLEKHGNISALLTPRCEPCNQEFATQTEYENHKKLHEIVENQKKQPTFSCQYCSASFSKNDTLQTHMRLNHREFLHEYKCPHCGRIFDKQASLTNHLKVHEKQKTVVGNPKPLYFCSICSMGFNVPKDLRTHTITAHPF</sequence>
<dbReference type="PANTHER" id="PTHR47772">
    <property type="entry name" value="ZINC FINGER PROTEIN 200"/>
    <property type="match status" value="1"/>
</dbReference>
<feature type="domain" description="C2H2-type" evidence="11">
    <location>
        <begin position="986"/>
        <end position="1013"/>
    </location>
</feature>
<proteinExistence type="predicted"/>
<evidence type="ECO:0000256" key="8">
    <source>
        <dbReference type="ARBA" id="ARBA00023242"/>
    </source>
</evidence>
<evidence type="ECO:0000256" key="9">
    <source>
        <dbReference type="PROSITE-ProRule" id="PRU00042"/>
    </source>
</evidence>
<evidence type="ECO:0000256" key="2">
    <source>
        <dbReference type="ARBA" id="ARBA00022723"/>
    </source>
</evidence>
<keyword evidence="6" id="KW-0805">Transcription regulation</keyword>
<dbReference type="InterPro" id="IPR036236">
    <property type="entry name" value="Znf_C2H2_sf"/>
</dbReference>
<accession>A0ABD2MPZ1</accession>
<feature type="region of interest" description="Disordered" evidence="10">
    <location>
        <begin position="638"/>
        <end position="675"/>
    </location>
</feature>
<dbReference type="Pfam" id="PF12874">
    <property type="entry name" value="zf-met"/>
    <property type="match status" value="1"/>
</dbReference>
<evidence type="ECO:0000259" key="11">
    <source>
        <dbReference type="PROSITE" id="PS50157"/>
    </source>
</evidence>
<dbReference type="SUPFAM" id="SSF57667">
    <property type="entry name" value="beta-beta-alpha zinc fingers"/>
    <property type="match status" value="4"/>
</dbReference>
<keyword evidence="13" id="KW-1185">Reference proteome</keyword>
<dbReference type="PROSITE" id="PS50157">
    <property type="entry name" value="ZINC_FINGER_C2H2_2"/>
    <property type="match status" value="10"/>
</dbReference>
<dbReference type="GO" id="GO:0005634">
    <property type="term" value="C:nucleus"/>
    <property type="evidence" value="ECO:0007669"/>
    <property type="project" value="UniProtKB-SubCell"/>
</dbReference>